<proteinExistence type="predicted"/>
<dbReference type="CDD" id="cd02440">
    <property type="entry name" value="AdoMet_MTases"/>
    <property type="match status" value="1"/>
</dbReference>
<gene>
    <name evidence="2" type="ordered locus">Mboo_2361</name>
</gene>
<dbReference type="GO" id="GO:0032259">
    <property type="term" value="P:methylation"/>
    <property type="evidence" value="ECO:0007669"/>
    <property type="project" value="UniProtKB-KW"/>
</dbReference>
<dbReference type="PANTHER" id="PTHR43667">
    <property type="entry name" value="CYCLOPROPANE-FATTY-ACYL-PHOSPHOLIPID SYNTHASE"/>
    <property type="match status" value="1"/>
</dbReference>
<dbReference type="STRING" id="456442.Mboo_2361"/>
<dbReference type="SUPFAM" id="SSF53335">
    <property type="entry name" value="S-adenosyl-L-methionine-dependent methyltransferases"/>
    <property type="match status" value="1"/>
</dbReference>
<dbReference type="OrthoDB" id="57427at2157"/>
<dbReference type="RefSeq" id="WP_012107936.1">
    <property type="nucleotide sequence ID" value="NC_009712.1"/>
</dbReference>
<dbReference type="AlphaFoldDB" id="A7IAW4"/>
<organism evidence="2 3">
    <name type="scientific">Methanoregula boonei (strain DSM 21154 / JCM 14090 / 6A8)</name>
    <dbReference type="NCBI Taxonomy" id="456442"/>
    <lineage>
        <taxon>Archaea</taxon>
        <taxon>Methanobacteriati</taxon>
        <taxon>Methanobacteriota</taxon>
        <taxon>Stenosarchaea group</taxon>
        <taxon>Methanomicrobia</taxon>
        <taxon>Methanomicrobiales</taxon>
        <taxon>Methanoregulaceae</taxon>
        <taxon>Methanoregula</taxon>
    </lineage>
</organism>
<evidence type="ECO:0000259" key="1">
    <source>
        <dbReference type="Pfam" id="PF13649"/>
    </source>
</evidence>
<protein>
    <submittedName>
        <fullName evidence="2">Methyltransferase type 12</fullName>
    </submittedName>
</protein>
<dbReference type="eggNOG" id="arCOG01632">
    <property type="taxonomic scope" value="Archaea"/>
</dbReference>
<keyword evidence="3" id="KW-1185">Reference proteome</keyword>
<keyword evidence="2" id="KW-0489">Methyltransferase</keyword>
<dbReference type="InterPro" id="IPR050723">
    <property type="entry name" value="CFA/CMAS"/>
</dbReference>
<evidence type="ECO:0000313" key="3">
    <source>
        <dbReference type="Proteomes" id="UP000002408"/>
    </source>
</evidence>
<name>A7IAW4_METB6</name>
<evidence type="ECO:0000313" key="2">
    <source>
        <dbReference type="EMBL" id="ABS56875.1"/>
    </source>
</evidence>
<keyword evidence="2" id="KW-0808">Transferase</keyword>
<dbReference type="PANTHER" id="PTHR43667:SF2">
    <property type="entry name" value="FATTY ACID C-METHYL TRANSFERASE"/>
    <property type="match status" value="1"/>
</dbReference>
<dbReference type="Pfam" id="PF13649">
    <property type="entry name" value="Methyltransf_25"/>
    <property type="match status" value="1"/>
</dbReference>
<reference evidence="3" key="1">
    <citation type="journal article" date="2015" name="Microbiology">
        <title>Genome of Methanoregula boonei 6A8 reveals adaptations to oligotrophic peatland environments.</title>
        <authorList>
            <person name="Braeuer S."/>
            <person name="Cadillo-Quiroz H."/>
            <person name="Kyrpides N."/>
            <person name="Woyke T."/>
            <person name="Goodwin L."/>
            <person name="Detter C."/>
            <person name="Podell S."/>
            <person name="Yavitt J.B."/>
            <person name="Zinder S.H."/>
        </authorList>
    </citation>
    <scope>NUCLEOTIDE SEQUENCE [LARGE SCALE GENOMIC DNA]</scope>
    <source>
        <strain evidence="3">DSM 21154 / JCM 14090 / 6A8</strain>
    </source>
</reference>
<sequence length="291" mass="32906">MIPDLVLPTCSAVTQERTYWRDRWKAQRLALLESRKSEDNSFWNDKKGIKKHFIGDLNEWREQAETRINGMGIKNGSRVLEIGAGTGVLSVPLAARGCEVIAVEPSPLMGEALTEYQRGQKTREITLIPKRWEDVTREDLGEPYDAVIASYSLMVADIGEAVLKMQHACRGTTHIFWFLTQPLWAQVNAGVWKEIHGTAFYGEPTADCLWQVLYEMGIYAHLSVEGGCNPAYYPSIEEAVTEFHDRMNCTTAEQDAILRTYFARTLAKSEKGYFLNGRALGAHIWWAAVDQ</sequence>
<dbReference type="KEGG" id="mbn:Mboo_2361"/>
<dbReference type="EMBL" id="CP000780">
    <property type="protein sequence ID" value="ABS56875.1"/>
    <property type="molecule type" value="Genomic_DNA"/>
</dbReference>
<accession>A7IAW4</accession>
<dbReference type="HOGENOM" id="CLU_060275_1_0_2"/>
<dbReference type="GO" id="GO:0008168">
    <property type="term" value="F:methyltransferase activity"/>
    <property type="evidence" value="ECO:0007669"/>
    <property type="project" value="UniProtKB-KW"/>
</dbReference>
<dbReference type="InterPro" id="IPR029063">
    <property type="entry name" value="SAM-dependent_MTases_sf"/>
</dbReference>
<dbReference type="Proteomes" id="UP000002408">
    <property type="component" value="Chromosome"/>
</dbReference>
<feature type="domain" description="Methyltransferase" evidence="1">
    <location>
        <begin position="79"/>
        <end position="157"/>
    </location>
</feature>
<dbReference type="Gene3D" id="3.40.50.150">
    <property type="entry name" value="Vaccinia Virus protein VP39"/>
    <property type="match status" value="1"/>
</dbReference>
<dbReference type="GeneID" id="5411637"/>
<dbReference type="InterPro" id="IPR041698">
    <property type="entry name" value="Methyltransf_25"/>
</dbReference>